<name>T1QZY3_9ABAC</name>
<proteinExistence type="predicted"/>
<reference evidence="1" key="1">
    <citation type="submission" date="2012-08" db="EMBL/GenBank/DDBJ databases">
        <title>Sequences comparision among Chrysodeixis chalcites nucleopolyhedrovirus genotypes from a field strain of the Canary Islands.</title>
        <authorList>
            <person name="Bernal A."/>
            <person name="Simon O."/>
            <person name="Palma L."/>
            <person name="Williams T."/>
            <person name="Caballero P."/>
        </authorList>
    </citation>
    <scope>NUCLEOTIDE SEQUENCE</scope>
    <source>
        <strain evidence="1">TF1</strain>
    </source>
</reference>
<dbReference type="EMBL" id="JX560542">
    <property type="protein sequence ID" value="AGE61782.1"/>
    <property type="molecule type" value="Genomic_DNA"/>
</dbReference>
<evidence type="ECO:0000313" key="1">
    <source>
        <dbReference type="EMBL" id="AGE61782.1"/>
    </source>
</evidence>
<accession>T1QZY3</accession>
<protein>
    <submittedName>
        <fullName evidence="1">HE65 protein</fullName>
    </submittedName>
</protein>
<organism evidence="1">
    <name type="scientific">Chrysodeixis chalcites nucleopolyhedrovirus</name>
    <dbReference type="NCBI Taxonomy" id="320432"/>
    <lineage>
        <taxon>Viruses</taxon>
        <taxon>Viruses incertae sedis</taxon>
        <taxon>Naldaviricetes</taxon>
        <taxon>Lefavirales</taxon>
        <taxon>Baculoviridae</taxon>
        <taxon>Alphabaculovirus</taxon>
        <taxon>Alphabaculovirus chrychalcites</taxon>
    </lineage>
</organism>
<sequence>MAQVDAGVLTIQFDIGSISKGYSIDSSDKDIIIATKCTPEKFMDYLYNRTLLVNNHTKTVDGNSTSVDLYKALHGIYTGRYYYLGVFTTKEDFLNTNGTYDMELYTFTRELTRLRINNILKTMMMYKIKGNNPDAPKFLLMTMFHLAYTEYWLKNNDFPDCVKLPSLLQKCNTRKKKVYRHLMRNRRENTVPLQRDIDYINNWQYRLKIQVSQLPATKNRYDVLKIIIMYMLGESNLYIPEINKV</sequence>